<evidence type="ECO:0000256" key="1">
    <source>
        <dbReference type="ARBA" id="ARBA00023015"/>
    </source>
</evidence>
<keyword evidence="3" id="KW-0804">Transcription</keyword>
<evidence type="ECO:0000256" key="2">
    <source>
        <dbReference type="ARBA" id="ARBA00023125"/>
    </source>
</evidence>
<sequence>MSDPFKVCYLAPASSLNGQTPPAKPTLKSIRTRRNTSLSCSACRLRKTKCLGGPPCGNCVKHKTECRREEDKDGRRQTSLKRKLIELEKDRRLLVRLLETIRDEEDVKVTQLLNLIRSNASHDEIRPSVAGGRQRGCCTRIKEIKISGTYKVLTLFIDGVNDIITEASKPSYGDEKPPLSNHAVSSVPSITLKSHFHNVASRQITRFLSGGSD</sequence>
<evidence type="ECO:0000259" key="5">
    <source>
        <dbReference type="PROSITE" id="PS50048"/>
    </source>
</evidence>
<dbReference type="GO" id="GO:0008270">
    <property type="term" value="F:zinc ion binding"/>
    <property type="evidence" value="ECO:0007669"/>
    <property type="project" value="InterPro"/>
</dbReference>
<dbReference type="PANTHER" id="PTHR47256">
    <property type="entry name" value="ZN(II)2CYS6 TRANSCRIPTION FACTOR (EUROFUNG)-RELATED"/>
    <property type="match status" value="1"/>
</dbReference>
<keyword evidence="7" id="KW-1185">Reference proteome</keyword>
<dbReference type="PhylomeDB" id="B0Y264"/>
<dbReference type="GO" id="GO:0003677">
    <property type="term" value="F:DNA binding"/>
    <property type="evidence" value="ECO:0007669"/>
    <property type="project" value="UniProtKB-KW"/>
</dbReference>
<dbReference type="InterPro" id="IPR001138">
    <property type="entry name" value="Zn2Cys6_DnaBD"/>
</dbReference>
<reference evidence="6 7" key="1">
    <citation type="journal article" date="2008" name="PLoS Genet.">
        <title>Genomic islands in the pathogenic filamentous fungus Aspergillus fumigatus.</title>
        <authorList>
            <person name="Fedorova N.D."/>
            <person name="Khaldi N."/>
            <person name="Joardar V.S."/>
            <person name="Maiti R."/>
            <person name="Amedeo P."/>
            <person name="Anderson M.J."/>
            <person name="Crabtree J."/>
            <person name="Silva J.C."/>
            <person name="Badger J.H."/>
            <person name="Albarraq A."/>
            <person name="Angiuoli S."/>
            <person name="Bussey H."/>
            <person name="Bowyer P."/>
            <person name="Cotty P.J."/>
            <person name="Dyer P.S."/>
            <person name="Egan A."/>
            <person name="Galens K."/>
            <person name="Fraser-Liggett C.M."/>
            <person name="Haas B.J."/>
            <person name="Inman J.M."/>
            <person name="Kent R."/>
            <person name="Lemieux S."/>
            <person name="Malavazi I."/>
            <person name="Orvis J."/>
            <person name="Roemer T."/>
            <person name="Ronning C.M."/>
            <person name="Sundaram J.P."/>
            <person name="Sutton G."/>
            <person name="Turner G."/>
            <person name="Venter J.C."/>
            <person name="White O.R."/>
            <person name="Whitty B.R."/>
            <person name="Youngman P."/>
            <person name="Wolfe K.H."/>
            <person name="Goldman G.H."/>
            <person name="Wortman J.R."/>
            <person name="Jiang B."/>
            <person name="Denning D.W."/>
            <person name="Nierman W.C."/>
        </authorList>
    </citation>
    <scope>NUCLEOTIDE SEQUENCE [LARGE SCALE GENOMIC DNA]</scope>
    <source>
        <strain evidence="7">CBS 144.89 / FGSC A1163 / CEA10</strain>
    </source>
</reference>
<dbReference type="AlphaFoldDB" id="B0Y264"/>
<dbReference type="EMBL" id="DS499597">
    <property type="protein sequence ID" value="EDP52106.1"/>
    <property type="molecule type" value="Genomic_DNA"/>
</dbReference>
<dbReference type="InterPro" id="IPR036864">
    <property type="entry name" value="Zn2-C6_fun-type_DNA-bd_sf"/>
</dbReference>
<dbReference type="OrthoDB" id="2593732at2759"/>
<accession>B0Y264</accession>
<feature type="domain" description="Zn(2)-C6 fungal-type" evidence="5">
    <location>
        <begin position="39"/>
        <end position="68"/>
    </location>
</feature>
<dbReference type="VEuPathDB" id="FungiDB:AFUB_061420"/>
<name>B0Y264_ASPFC</name>
<dbReference type="PROSITE" id="PS50048">
    <property type="entry name" value="ZN2_CY6_FUNGAL_2"/>
    <property type="match status" value="1"/>
</dbReference>
<evidence type="ECO:0000256" key="3">
    <source>
        <dbReference type="ARBA" id="ARBA00023163"/>
    </source>
</evidence>
<dbReference type="Gene3D" id="4.10.240.10">
    <property type="entry name" value="Zn(2)-C6 fungal-type DNA-binding domain"/>
    <property type="match status" value="1"/>
</dbReference>
<dbReference type="SMART" id="SM00066">
    <property type="entry name" value="GAL4"/>
    <property type="match status" value="1"/>
</dbReference>
<keyword evidence="2" id="KW-0238">DNA-binding</keyword>
<dbReference type="PANTHER" id="PTHR47256:SF1">
    <property type="entry name" value="ZN(II)2CYS6 TRANSCRIPTION FACTOR (EUROFUNG)"/>
    <property type="match status" value="1"/>
</dbReference>
<keyword evidence="1" id="KW-0805">Transcription regulation</keyword>
<dbReference type="Pfam" id="PF00172">
    <property type="entry name" value="Zn_clus"/>
    <property type="match status" value="1"/>
</dbReference>
<dbReference type="CDD" id="cd00067">
    <property type="entry name" value="GAL4"/>
    <property type="match status" value="1"/>
</dbReference>
<gene>
    <name evidence="6" type="ORF">AFUB_061420</name>
</gene>
<dbReference type="InterPro" id="IPR053187">
    <property type="entry name" value="Notoamide_regulator"/>
</dbReference>
<protein>
    <recommendedName>
        <fullName evidence="5">Zn(2)-C6 fungal-type domain-containing protein</fullName>
    </recommendedName>
</protein>
<evidence type="ECO:0000313" key="6">
    <source>
        <dbReference type="EMBL" id="EDP52106.1"/>
    </source>
</evidence>
<dbReference type="PROSITE" id="PS00463">
    <property type="entry name" value="ZN2_CY6_FUNGAL_1"/>
    <property type="match status" value="1"/>
</dbReference>
<evidence type="ECO:0000256" key="4">
    <source>
        <dbReference type="ARBA" id="ARBA00023242"/>
    </source>
</evidence>
<dbReference type="HOGENOM" id="CLU_1294106_0_0_1"/>
<keyword evidence="4" id="KW-0539">Nucleus</keyword>
<evidence type="ECO:0000313" key="7">
    <source>
        <dbReference type="Proteomes" id="UP000001699"/>
    </source>
</evidence>
<proteinExistence type="predicted"/>
<dbReference type="GO" id="GO:0000981">
    <property type="term" value="F:DNA-binding transcription factor activity, RNA polymerase II-specific"/>
    <property type="evidence" value="ECO:0007669"/>
    <property type="project" value="InterPro"/>
</dbReference>
<dbReference type="SUPFAM" id="SSF57701">
    <property type="entry name" value="Zn2/Cys6 DNA-binding domain"/>
    <property type="match status" value="1"/>
</dbReference>
<organism evidence="6 7">
    <name type="scientific">Aspergillus fumigatus (strain CBS 144.89 / FGSC A1163 / CEA10)</name>
    <name type="common">Neosartorya fumigata</name>
    <dbReference type="NCBI Taxonomy" id="451804"/>
    <lineage>
        <taxon>Eukaryota</taxon>
        <taxon>Fungi</taxon>
        <taxon>Dikarya</taxon>
        <taxon>Ascomycota</taxon>
        <taxon>Pezizomycotina</taxon>
        <taxon>Eurotiomycetes</taxon>
        <taxon>Eurotiomycetidae</taxon>
        <taxon>Eurotiales</taxon>
        <taxon>Aspergillaceae</taxon>
        <taxon>Aspergillus</taxon>
        <taxon>Aspergillus subgen. Fumigati</taxon>
    </lineage>
</organism>
<dbReference type="Proteomes" id="UP000001699">
    <property type="component" value="Unassembled WGS sequence"/>
</dbReference>